<dbReference type="AlphaFoldDB" id="A0A1L3GE37"/>
<accession>A0A1L3GE37</accession>
<proteinExistence type="predicted"/>
<evidence type="ECO:0000313" key="2">
    <source>
        <dbReference type="Proteomes" id="UP000182264"/>
    </source>
</evidence>
<dbReference type="InterPro" id="IPR027417">
    <property type="entry name" value="P-loop_NTPase"/>
</dbReference>
<gene>
    <name evidence="1" type="ORF">A7E75_02095</name>
</gene>
<dbReference type="EMBL" id="CP015518">
    <property type="protein sequence ID" value="APG23948.1"/>
    <property type="molecule type" value="Genomic_DNA"/>
</dbReference>
<organism evidence="1 2">
    <name type="scientific">Syntrophotalea acetylenica</name>
    <name type="common">Pelobacter acetylenicus</name>
    <dbReference type="NCBI Taxonomy" id="29542"/>
    <lineage>
        <taxon>Bacteria</taxon>
        <taxon>Pseudomonadati</taxon>
        <taxon>Thermodesulfobacteriota</taxon>
        <taxon>Desulfuromonadia</taxon>
        <taxon>Desulfuromonadales</taxon>
        <taxon>Syntrophotaleaceae</taxon>
        <taxon>Syntrophotalea</taxon>
    </lineage>
</organism>
<dbReference type="PANTHER" id="PTHR34301">
    <property type="entry name" value="DNA-BINDING PROTEIN-RELATED"/>
    <property type="match status" value="1"/>
</dbReference>
<dbReference type="OrthoDB" id="5406071at2"/>
<dbReference type="Gene3D" id="3.40.50.300">
    <property type="entry name" value="P-loop containing nucleotide triphosphate hydrolases"/>
    <property type="match status" value="1"/>
</dbReference>
<dbReference type="SUPFAM" id="SSF52540">
    <property type="entry name" value="P-loop containing nucleoside triphosphate hydrolases"/>
    <property type="match status" value="1"/>
</dbReference>
<dbReference type="KEGG" id="pace:A6070_10715"/>
<evidence type="ECO:0000313" key="1">
    <source>
        <dbReference type="EMBL" id="APG23948.1"/>
    </source>
</evidence>
<dbReference type="Proteomes" id="UP000182264">
    <property type="component" value="Chromosome"/>
</dbReference>
<dbReference type="PANTHER" id="PTHR34301:SF8">
    <property type="entry name" value="ATPASE DOMAIN-CONTAINING PROTEIN"/>
    <property type="match status" value="1"/>
</dbReference>
<reference evidence="1 2" key="1">
    <citation type="journal article" date="2017" name="Genome Announc.">
        <title>Complete Genome Sequences of Two Acetylene-Fermenting Pelobacter acetylenicus Strains.</title>
        <authorList>
            <person name="Sutton J.M."/>
            <person name="Baesman S.M."/>
            <person name="Fierst J.L."/>
            <person name="Poret-Peterson A.T."/>
            <person name="Oremland R.S."/>
            <person name="Dunlap D.S."/>
            <person name="Akob D.M."/>
        </authorList>
    </citation>
    <scope>NUCLEOTIDE SEQUENCE [LARGE SCALE GENOMIC DNA]</scope>
    <source>
        <strain evidence="1 2">DSM 3247</strain>
    </source>
</reference>
<sequence>MSNPFRYGTVVLGKDFCGRQELINQLTGYIEAGQNVVLQGERRIGKTSLAVETVRRMKKHRMLKVNLMEVKDVDTLCKRVLHAILAFERGGSRFDRLMKTLAYLRPTLGLNPITGEPSVSFDSLVQLHADSIPEVLTLVANLHHEKPLVVFLDEFQDVLRVEKDPRGVLAQLRGTIQHQGDIPYLFAESIRNRMDEIFNHPDSPFFKSALTLTVGPLSGQDFIEHLVKKFQTGKRTIDGVLLGKIFKMTDAVTGDIQQFCEALWTVSNEGESIGEGKIPEALQLIFAREQKSYEMILARLTASYVRMLQTLAELGGERPTASAFVRRAAVSNPSAIPPALKRMADQKIVFHDGQRWRFTNPFFAAWLLARQEV</sequence>
<name>A0A1L3GE37_SYNAC</name>
<keyword evidence="2" id="KW-1185">Reference proteome</keyword>
<dbReference type="RefSeq" id="WP_072285764.1">
    <property type="nucleotide sequence ID" value="NZ_CP015455.1"/>
</dbReference>
<dbReference type="STRING" id="29542.A6070_10715"/>
<protein>
    <submittedName>
        <fullName evidence="1">Uncharacterized protein</fullName>
    </submittedName>
</protein>